<comment type="caution">
    <text evidence="1">The sequence shown here is derived from an EMBL/GenBank/DDBJ whole genome shotgun (WGS) entry which is preliminary data.</text>
</comment>
<dbReference type="EMBL" id="BGZK01000391">
    <property type="protein sequence ID" value="GBP40998.1"/>
    <property type="molecule type" value="Genomic_DNA"/>
</dbReference>
<accession>A0A4C1VPF5</accession>
<evidence type="ECO:0000313" key="1">
    <source>
        <dbReference type="EMBL" id="GBP40998.1"/>
    </source>
</evidence>
<evidence type="ECO:0000313" key="2">
    <source>
        <dbReference type="Proteomes" id="UP000299102"/>
    </source>
</evidence>
<protein>
    <submittedName>
        <fullName evidence="1">Uncharacterized protein</fullName>
    </submittedName>
</protein>
<reference evidence="1 2" key="1">
    <citation type="journal article" date="2019" name="Commun. Biol.">
        <title>The bagworm genome reveals a unique fibroin gene that provides high tensile strength.</title>
        <authorList>
            <person name="Kono N."/>
            <person name="Nakamura H."/>
            <person name="Ohtoshi R."/>
            <person name="Tomita M."/>
            <person name="Numata K."/>
            <person name="Arakawa K."/>
        </authorList>
    </citation>
    <scope>NUCLEOTIDE SEQUENCE [LARGE SCALE GENOMIC DNA]</scope>
</reference>
<name>A0A4C1VPF5_EUMVA</name>
<dbReference type="AlphaFoldDB" id="A0A4C1VPF5"/>
<gene>
    <name evidence="1" type="ORF">EVAR_82958_1</name>
</gene>
<dbReference type="Proteomes" id="UP000299102">
    <property type="component" value="Unassembled WGS sequence"/>
</dbReference>
<organism evidence="1 2">
    <name type="scientific">Eumeta variegata</name>
    <name type="common">Bagworm moth</name>
    <name type="synonym">Eumeta japonica</name>
    <dbReference type="NCBI Taxonomy" id="151549"/>
    <lineage>
        <taxon>Eukaryota</taxon>
        <taxon>Metazoa</taxon>
        <taxon>Ecdysozoa</taxon>
        <taxon>Arthropoda</taxon>
        <taxon>Hexapoda</taxon>
        <taxon>Insecta</taxon>
        <taxon>Pterygota</taxon>
        <taxon>Neoptera</taxon>
        <taxon>Endopterygota</taxon>
        <taxon>Lepidoptera</taxon>
        <taxon>Glossata</taxon>
        <taxon>Ditrysia</taxon>
        <taxon>Tineoidea</taxon>
        <taxon>Psychidae</taxon>
        <taxon>Oiketicinae</taxon>
        <taxon>Eumeta</taxon>
    </lineage>
</organism>
<keyword evidence="2" id="KW-1185">Reference proteome</keyword>
<sequence>MIDLWIGQHLQGKRVFIKYIDQLVSTISYLPYRSLSLDHLRLKDRAEGIESECRLTRLLSVAPIGQSRIDFAHNTVAVGIFAAPLWRGGRRSEIVDPRHSRNRFRARVRGTLLSTEWQQVILPPLQRYTLAQPHFSLTNLMPLTLVQCGY</sequence>
<proteinExistence type="predicted"/>